<evidence type="ECO:0000313" key="8">
    <source>
        <dbReference type="Proteomes" id="UP000248764"/>
    </source>
</evidence>
<evidence type="ECO:0000256" key="5">
    <source>
        <dbReference type="SAM" id="SignalP"/>
    </source>
</evidence>
<feature type="domain" description="Solute-binding protein family 5" evidence="6">
    <location>
        <begin position="84"/>
        <end position="449"/>
    </location>
</feature>
<comment type="similarity">
    <text evidence="1">Belongs to the bacterial solute-binding protein 5 family.</text>
</comment>
<dbReference type="InterPro" id="IPR030678">
    <property type="entry name" value="Peptide/Ni-bd"/>
</dbReference>
<dbReference type="GO" id="GO:0042597">
    <property type="term" value="C:periplasmic space"/>
    <property type="evidence" value="ECO:0007669"/>
    <property type="project" value="UniProtKB-ARBA"/>
</dbReference>
<dbReference type="CDD" id="cd00995">
    <property type="entry name" value="PBP2_NikA_DppA_OppA_like"/>
    <property type="match status" value="1"/>
</dbReference>
<dbReference type="Gene3D" id="3.40.190.10">
    <property type="entry name" value="Periplasmic binding protein-like II"/>
    <property type="match status" value="1"/>
</dbReference>
<evidence type="ECO:0000259" key="6">
    <source>
        <dbReference type="Pfam" id="PF00496"/>
    </source>
</evidence>
<reference evidence="7 8" key="1">
    <citation type="submission" date="2018-01" db="EMBL/GenBank/DDBJ databases">
        <title>Draft genome sequence of Jiangella sp. GTF31.</title>
        <authorList>
            <person name="Sahin N."/>
            <person name="Ay H."/>
            <person name="Saygin H."/>
        </authorList>
    </citation>
    <scope>NUCLEOTIDE SEQUENCE [LARGE SCALE GENOMIC DNA]</scope>
    <source>
        <strain evidence="7 8">GTF31</strain>
    </source>
</reference>
<comment type="caution">
    <text evidence="7">The sequence shown here is derived from an EMBL/GenBank/DDBJ whole genome shotgun (WGS) entry which is preliminary data.</text>
</comment>
<dbReference type="GO" id="GO:1904680">
    <property type="term" value="F:peptide transmembrane transporter activity"/>
    <property type="evidence" value="ECO:0007669"/>
    <property type="project" value="TreeGrafter"/>
</dbReference>
<protein>
    <recommendedName>
        <fullName evidence="6">Solute-binding protein family 5 domain-containing protein</fullName>
    </recommendedName>
</protein>
<dbReference type="Pfam" id="PF00496">
    <property type="entry name" value="SBP_bac_5"/>
    <property type="match status" value="1"/>
</dbReference>
<dbReference type="PANTHER" id="PTHR30290">
    <property type="entry name" value="PERIPLASMIC BINDING COMPONENT OF ABC TRANSPORTER"/>
    <property type="match status" value="1"/>
</dbReference>
<feature type="signal peptide" evidence="5">
    <location>
        <begin position="1"/>
        <end position="21"/>
    </location>
</feature>
<sequence>MALSKAAIAALSVLVLATACSGGGGTTGDDDGGDGDGGNSRDAAVQLYQPPRGFSPLLAPIGPDQLIAQLHWDALVSVTAGSEYGPRLAESWEVSPDGTTWTFHLRDDVVWSDGEPFTADDVVFTYNLYANPATGSAYAGKFATVSGAAALADGSADTVAGFQAPDDTTFVIQLDQPNVALIDELVQPTLAVLPEHVVGELPVDGLAENPFFREPTVGIGPYVFQRWVTDDQIEFHANPEYRTELGLDRVFAQHLTTDAAMAQLETGEIDFAQVAAPDVGRVEGIDGVTLHRAEGAGVMALHTAHDSGKLADPRVRQAIMYAIDREAIVEEALAGEAQVVDTLAHGPDWAVPDGLTHYGHDPDKARELLAEAGWDPATEVRIEVVPGQRDRDTTVTIVAAQLQEVGINARVQNYQAAELSASLADRDFDLLISSYGLFTMDPASMNSRLTCATIGGPNISGYCNEELDRLLAEGIATSDQAERERIYAEAQRIVNEQVPIFVLYVPNTLAATNDRLQGFELNPSAVDAFWNAADWSLGG</sequence>
<keyword evidence="2" id="KW-0813">Transport</keyword>
<dbReference type="RefSeq" id="WP_111252683.1">
    <property type="nucleotide sequence ID" value="NZ_POTW01000001.1"/>
</dbReference>
<accession>A0A2W2BHU5</accession>
<evidence type="ECO:0000256" key="2">
    <source>
        <dbReference type="ARBA" id="ARBA00022448"/>
    </source>
</evidence>
<evidence type="ECO:0000256" key="3">
    <source>
        <dbReference type="ARBA" id="ARBA00022729"/>
    </source>
</evidence>
<dbReference type="PANTHER" id="PTHR30290:SF9">
    <property type="entry name" value="OLIGOPEPTIDE-BINDING PROTEIN APPA"/>
    <property type="match status" value="1"/>
</dbReference>
<keyword evidence="8" id="KW-1185">Reference proteome</keyword>
<dbReference type="SUPFAM" id="SSF53850">
    <property type="entry name" value="Periplasmic binding protein-like II"/>
    <property type="match status" value="1"/>
</dbReference>
<dbReference type="InterPro" id="IPR039424">
    <property type="entry name" value="SBP_5"/>
</dbReference>
<name>A0A2W2BHU5_9ACTN</name>
<feature type="chain" id="PRO_5038902585" description="Solute-binding protein family 5 domain-containing protein" evidence="5">
    <location>
        <begin position="22"/>
        <end position="539"/>
    </location>
</feature>
<dbReference type="EMBL" id="POTW01000001">
    <property type="protein sequence ID" value="PZF86685.1"/>
    <property type="molecule type" value="Genomic_DNA"/>
</dbReference>
<dbReference type="Gene3D" id="3.10.105.10">
    <property type="entry name" value="Dipeptide-binding Protein, Domain 3"/>
    <property type="match status" value="1"/>
</dbReference>
<dbReference type="PROSITE" id="PS51257">
    <property type="entry name" value="PROKAR_LIPOPROTEIN"/>
    <property type="match status" value="1"/>
</dbReference>
<dbReference type="PIRSF" id="PIRSF002741">
    <property type="entry name" value="MppA"/>
    <property type="match status" value="1"/>
</dbReference>
<evidence type="ECO:0000256" key="4">
    <source>
        <dbReference type="SAM" id="MobiDB-lite"/>
    </source>
</evidence>
<dbReference type="Gene3D" id="3.90.76.10">
    <property type="entry name" value="Dipeptide-binding Protein, Domain 1"/>
    <property type="match status" value="1"/>
</dbReference>
<dbReference type="GO" id="GO:0015833">
    <property type="term" value="P:peptide transport"/>
    <property type="evidence" value="ECO:0007669"/>
    <property type="project" value="TreeGrafter"/>
</dbReference>
<feature type="region of interest" description="Disordered" evidence="4">
    <location>
        <begin position="24"/>
        <end position="43"/>
    </location>
</feature>
<evidence type="ECO:0000313" key="7">
    <source>
        <dbReference type="EMBL" id="PZF86685.1"/>
    </source>
</evidence>
<proteinExistence type="inferred from homology"/>
<evidence type="ECO:0000256" key="1">
    <source>
        <dbReference type="ARBA" id="ARBA00005695"/>
    </source>
</evidence>
<gene>
    <name evidence="7" type="ORF">C1I92_00480</name>
</gene>
<dbReference type="AlphaFoldDB" id="A0A2W2BHU5"/>
<dbReference type="InterPro" id="IPR000914">
    <property type="entry name" value="SBP_5_dom"/>
</dbReference>
<organism evidence="7 8">
    <name type="scientific">Jiangella anatolica</name>
    <dbReference type="NCBI Taxonomy" id="2670374"/>
    <lineage>
        <taxon>Bacteria</taxon>
        <taxon>Bacillati</taxon>
        <taxon>Actinomycetota</taxon>
        <taxon>Actinomycetes</taxon>
        <taxon>Jiangellales</taxon>
        <taxon>Jiangellaceae</taxon>
        <taxon>Jiangella</taxon>
    </lineage>
</organism>
<keyword evidence="3 5" id="KW-0732">Signal</keyword>
<dbReference type="Proteomes" id="UP000248764">
    <property type="component" value="Unassembled WGS sequence"/>
</dbReference>
<dbReference type="GO" id="GO:0043190">
    <property type="term" value="C:ATP-binding cassette (ABC) transporter complex"/>
    <property type="evidence" value="ECO:0007669"/>
    <property type="project" value="InterPro"/>
</dbReference>